<dbReference type="PIRSF" id="PIRSF006816">
    <property type="entry name" value="Cyc3_hyd_g"/>
    <property type="match status" value="1"/>
</dbReference>
<dbReference type="PROSITE" id="PS51384">
    <property type="entry name" value="FAD_FR"/>
    <property type="match status" value="1"/>
</dbReference>
<dbReference type="SUPFAM" id="SSF63380">
    <property type="entry name" value="Riboflavin synthase domain-like"/>
    <property type="match status" value="1"/>
</dbReference>
<dbReference type="SUPFAM" id="SSF52343">
    <property type="entry name" value="Ferredoxin reductase-like, C-terminal NADP-linked domain"/>
    <property type="match status" value="1"/>
</dbReference>
<dbReference type="InterPro" id="IPR050415">
    <property type="entry name" value="MRET"/>
</dbReference>
<organism evidence="10 11">
    <name type="scientific">Belliella calami</name>
    <dbReference type="NCBI Taxonomy" id="2923436"/>
    <lineage>
        <taxon>Bacteria</taxon>
        <taxon>Pseudomonadati</taxon>
        <taxon>Bacteroidota</taxon>
        <taxon>Cytophagia</taxon>
        <taxon>Cytophagales</taxon>
        <taxon>Cyclobacteriaceae</taxon>
        <taxon>Belliella</taxon>
    </lineage>
</organism>
<dbReference type="InterPro" id="IPR012165">
    <property type="entry name" value="Cyt_c3_hydrogenase_gsu"/>
</dbReference>
<evidence type="ECO:0000256" key="3">
    <source>
        <dbReference type="ARBA" id="ARBA00022714"/>
    </source>
</evidence>
<evidence type="ECO:0000313" key="11">
    <source>
        <dbReference type="Proteomes" id="UP001165488"/>
    </source>
</evidence>
<dbReference type="InterPro" id="IPR013112">
    <property type="entry name" value="FAD-bd_8"/>
</dbReference>
<accession>A0ABS9USA7</accession>
<evidence type="ECO:0000256" key="8">
    <source>
        <dbReference type="ARBA" id="ARBA00023014"/>
    </source>
</evidence>
<dbReference type="Pfam" id="PF00175">
    <property type="entry name" value="NAD_binding_1"/>
    <property type="match status" value="1"/>
</dbReference>
<name>A0ABS9USA7_9BACT</name>
<keyword evidence="3" id="KW-0001">2Fe-2S</keyword>
<dbReference type="PANTHER" id="PTHR47354:SF8">
    <property type="entry name" value="1,2-PHENYLACETYL-COA EPOXIDASE, SUBUNIT E"/>
    <property type="match status" value="1"/>
</dbReference>
<dbReference type="InterPro" id="IPR039261">
    <property type="entry name" value="FNR_nucleotide-bd"/>
</dbReference>
<keyword evidence="5" id="KW-0274">FAD</keyword>
<gene>
    <name evidence="10" type="ORF">MM236_15405</name>
</gene>
<sequence length="221" mass="24957">MSYTVKITEIYSLTHDVKKFKTEKPQEYKFKPGQATEVAINKEGWRDEKRPFTFTSLPDDDYLEFVIKSYRDHEGVTKQIEDLVEGDELIIDDSWGAIEFKGKGVFIAGGAGITPFISIIKNLKASGEIGDNKLIFANKTGKDVIMESYFHEILGENFISILDGEKLDGHAHGRVNMEFLKEKLDDFSQKFYVCGPPKMVEGVSEILEKLGADPDGITFEE</sequence>
<keyword evidence="11" id="KW-1185">Reference proteome</keyword>
<dbReference type="Proteomes" id="UP001165488">
    <property type="component" value="Unassembled WGS sequence"/>
</dbReference>
<feature type="domain" description="FAD-binding FR-type" evidence="9">
    <location>
        <begin position="1"/>
        <end position="101"/>
    </location>
</feature>
<dbReference type="Pfam" id="PF08022">
    <property type="entry name" value="FAD_binding_8"/>
    <property type="match status" value="1"/>
</dbReference>
<dbReference type="InterPro" id="IPR001433">
    <property type="entry name" value="OxRdtase_FAD/NAD-bd"/>
</dbReference>
<evidence type="ECO:0000256" key="1">
    <source>
        <dbReference type="ARBA" id="ARBA00001974"/>
    </source>
</evidence>
<comment type="cofactor">
    <cofactor evidence="1">
        <name>FAD</name>
        <dbReference type="ChEBI" id="CHEBI:57692"/>
    </cofactor>
</comment>
<evidence type="ECO:0000313" key="10">
    <source>
        <dbReference type="EMBL" id="MCH7399388.1"/>
    </source>
</evidence>
<evidence type="ECO:0000256" key="6">
    <source>
        <dbReference type="ARBA" id="ARBA00023002"/>
    </source>
</evidence>
<dbReference type="PRINTS" id="PR00410">
    <property type="entry name" value="PHEHYDRXLASE"/>
</dbReference>
<keyword evidence="6" id="KW-0560">Oxidoreductase</keyword>
<keyword evidence="8" id="KW-0411">Iron-sulfur</keyword>
<evidence type="ECO:0000256" key="5">
    <source>
        <dbReference type="ARBA" id="ARBA00022827"/>
    </source>
</evidence>
<comment type="caution">
    <text evidence="10">The sequence shown here is derived from an EMBL/GenBank/DDBJ whole genome shotgun (WGS) entry which is preliminary data.</text>
</comment>
<dbReference type="CDD" id="cd06196">
    <property type="entry name" value="FNR_like_1"/>
    <property type="match status" value="1"/>
</dbReference>
<keyword evidence="4" id="KW-0479">Metal-binding</keyword>
<evidence type="ECO:0000259" key="9">
    <source>
        <dbReference type="PROSITE" id="PS51384"/>
    </source>
</evidence>
<reference evidence="10" key="1">
    <citation type="submission" date="2022-03" db="EMBL/GenBank/DDBJ databases">
        <title>De novo assembled genomes of Belliella spp. (Cyclobacteriaceae) strains.</title>
        <authorList>
            <person name="Szabo A."/>
            <person name="Korponai K."/>
            <person name="Felfoldi T."/>
        </authorList>
    </citation>
    <scope>NUCLEOTIDE SEQUENCE</scope>
    <source>
        <strain evidence="10">DSM 107340</strain>
    </source>
</reference>
<dbReference type="PRINTS" id="PR00371">
    <property type="entry name" value="FPNCR"/>
</dbReference>
<dbReference type="InterPro" id="IPR001709">
    <property type="entry name" value="Flavoprot_Pyr_Nucl_cyt_Rdtase"/>
</dbReference>
<dbReference type="RefSeq" id="WP_241275886.1">
    <property type="nucleotide sequence ID" value="NZ_JAKZGS010000015.1"/>
</dbReference>
<dbReference type="Gene3D" id="3.40.50.80">
    <property type="entry name" value="Nucleotide-binding domain of ferredoxin-NADP reductase (FNR) module"/>
    <property type="match status" value="1"/>
</dbReference>
<proteinExistence type="predicted"/>
<dbReference type="EMBL" id="JAKZGS010000015">
    <property type="protein sequence ID" value="MCH7399388.1"/>
    <property type="molecule type" value="Genomic_DNA"/>
</dbReference>
<dbReference type="InterPro" id="IPR017938">
    <property type="entry name" value="Riboflavin_synthase-like_b-brl"/>
</dbReference>
<keyword evidence="2" id="KW-0285">Flavoprotein</keyword>
<evidence type="ECO:0000256" key="2">
    <source>
        <dbReference type="ARBA" id="ARBA00022630"/>
    </source>
</evidence>
<dbReference type="PANTHER" id="PTHR47354">
    <property type="entry name" value="NADH OXIDOREDUCTASE HCR"/>
    <property type="match status" value="1"/>
</dbReference>
<dbReference type="Gene3D" id="2.40.30.10">
    <property type="entry name" value="Translation factors"/>
    <property type="match status" value="1"/>
</dbReference>
<dbReference type="InterPro" id="IPR017927">
    <property type="entry name" value="FAD-bd_FR_type"/>
</dbReference>
<keyword evidence="7" id="KW-0408">Iron</keyword>
<evidence type="ECO:0000256" key="7">
    <source>
        <dbReference type="ARBA" id="ARBA00023004"/>
    </source>
</evidence>
<protein>
    <submittedName>
        <fullName evidence="10">FAD-binding oxidoreductase</fullName>
    </submittedName>
</protein>
<evidence type="ECO:0000256" key="4">
    <source>
        <dbReference type="ARBA" id="ARBA00022723"/>
    </source>
</evidence>